<feature type="compositionally biased region" description="Basic and acidic residues" evidence="12">
    <location>
        <begin position="84"/>
        <end position="100"/>
    </location>
</feature>
<dbReference type="PANTHER" id="PTHR23323">
    <property type="entry name" value="VACUOLAR PROTEIN SORTING-ASSOCIATED PROTEIN"/>
    <property type="match status" value="1"/>
</dbReference>
<evidence type="ECO:0000256" key="2">
    <source>
        <dbReference type="ARBA" id="ARBA00022448"/>
    </source>
</evidence>
<evidence type="ECO:0000256" key="9">
    <source>
        <dbReference type="PROSITE-ProRule" id="PRU00175"/>
    </source>
</evidence>
<feature type="compositionally biased region" description="Polar residues" evidence="12">
    <location>
        <begin position="261"/>
        <end position="273"/>
    </location>
</feature>
<evidence type="ECO:0000256" key="12">
    <source>
        <dbReference type="SAM" id="MobiDB-lite"/>
    </source>
</evidence>
<keyword evidence="3" id="KW-0479">Metal-binding</keyword>
<dbReference type="GO" id="GO:0006904">
    <property type="term" value="P:vesicle docking involved in exocytosis"/>
    <property type="evidence" value="ECO:0007669"/>
    <property type="project" value="TreeGrafter"/>
</dbReference>
<dbReference type="Pfam" id="PF23341">
    <property type="entry name" value="PEP5_VPS11_N"/>
    <property type="match status" value="1"/>
</dbReference>
<feature type="compositionally biased region" description="Basic residues" evidence="12">
    <location>
        <begin position="179"/>
        <end position="195"/>
    </location>
</feature>
<evidence type="ECO:0000256" key="7">
    <source>
        <dbReference type="ARBA" id="ARBA00023136"/>
    </source>
</evidence>
<gene>
    <name evidence="14" type="ORF">ATNIH1004_003608</name>
</gene>
<evidence type="ECO:0000313" key="14">
    <source>
        <dbReference type="EMBL" id="KAA8650918.1"/>
    </source>
</evidence>
<organism evidence="14 15">
    <name type="scientific">Aspergillus tanneri</name>
    <dbReference type="NCBI Taxonomy" id="1220188"/>
    <lineage>
        <taxon>Eukaryota</taxon>
        <taxon>Fungi</taxon>
        <taxon>Dikarya</taxon>
        <taxon>Ascomycota</taxon>
        <taxon>Pezizomycotina</taxon>
        <taxon>Eurotiomycetes</taxon>
        <taxon>Eurotiomycetidae</taxon>
        <taxon>Eurotiales</taxon>
        <taxon>Aspergillaceae</taxon>
        <taxon>Aspergillus</taxon>
        <taxon>Aspergillus subgen. Circumdati</taxon>
    </lineage>
</organism>
<keyword evidence="2" id="KW-0813">Transport</keyword>
<dbReference type="VEuPathDB" id="FungiDB:EYZ11_001856"/>
<feature type="compositionally biased region" description="Polar residues" evidence="12">
    <location>
        <begin position="376"/>
        <end position="412"/>
    </location>
</feature>
<evidence type="ECO:0000256" key="11">
    <source>
        <dbReference type="PROSITE-ProRule" id="PRU01006"/>
    </source>
</evidence>
<keyword evidence="7" id="KW-0472">Membrane</keyword>
<feature type="region of interest" description="Disordered" evidence="12">
    <location>
        <begin position="123"/>
        <end position="198"/>
    </location>
</feature>
<evidence type="ECO:0000313" key="15">
    <source>
        <dbReference type="Proteomes" id="UP000324241"/>
    </source>
</evidence>
<sequence length="1583" mass="177324">MPPHRATSPLSLEICSLPPAHSDSDDIIGSDDELDNEGRASQHRRIEKLANAYLQGKPLFIFSASLRGPFDQDWVNPWRKNRRHNDTTEQDSRRMHKGEDSAESPVIQETNLRKRTCFLQSQIPHHAKSSSARPNSDTAVSSRIKKCSSEEAALFSNPSTRQDARNKMSISLSQVSSSRAKKQTTRSKLQSKHAAHVKDVDRGWLRKDRDHVGFQDIDPPTSPTTKTSSRCCGAKNLVVKHTLVQGQPRTVRTEQSERMYNDQQNQPTSQTSAVTATRVGDDLVANVESFPPGSKRPISHTGQLPISSTSSSQERSFHFLSSSSHLPGFGYRRKKRCSTSPKTNKDPPITTYMENQEGPSHSASSKGFGILHQPNPVRQQNLPMDSTRQNQVQPEQNPQDSVTLTSASNTLENDPASHSERVQSVNNQSKEATSDKLPSAQQVRQNPTVSDYLTSLHSIAITKVNSEAEDDTIADQELSTQAALLLAQQSFQNDLDSYHRDSKTPERKRRASQLSNCTSPTASNIIPFYRLSTPNDHRGNDQPRPNGMVDAHMMNQDAQGGFPGAESFNLNQAIAEAGSWLQQSFDINKDIDQCRNYSAELRHTSPYLEIPKTIRLPVLLVSVHGLGHNQMALTSWKAFNFFDVSPVKLSEESSSVFNSDIASLCTGSENLFLGSTDGFVHIISSSFKIIRSFKASDTGSITHIKQIEGSSLLATIAEDLLNEPILKVWALDKSEKKTGTPRCLSTTGIQNARRLFPISAFTALEDLSQVAIGFANGSVTIIRGDLIHDRGARQRIVFESEEPVTGLEVHSGQITTLYISTTSRILALIIAGRGQGQPARVLEDTGCALGCMTLDRESGDVLVAREDAMYTYGPHGRGPSYAFESLKSSINIFKDYVALVCPPKAVSSRSDSLRNLGVNQSVDIFSTSTFTLLDTDLKFIAHSESLVSSVKKVFIEWGDLFLLTTDGKIYRYREKSLQQKLEILYQRNLYILAINLAQKTGVDALQQNTIYRKYGDFLYQRGDYDTAMQQYLRAIDNTEPSQVIRKYLDTQRIHNLIEYLEELHDHDRATVDHTTLLLNCYAKLKDTGKLDAFIKAPGELKFDLETAIAMCRQGGYYEQAAYLATKYGENEMVVDILIEDSKKYAEAVEYIWRLEPELTYPYLMKYARVLLSNCPQRTTDLFIEYYKGEFKPRTEVVPPAEPQAHSNSTLQNLAAFLPLSLMSARGTRTEVADPPPAAQDQTSEHIPQYEVPKPRTAFSAFVGHPQEFITFLEALIEQDDLNREDRVDLYTTLFEMYLDTANRKKRAGEKEEWENKAKQLIEGKDIPISTSSVLLLSDLSGFQEGSTLVREQEGLRSDIFRSFTSAKDTQGAIKALRKYGPQEPQLYVDALSYFASSPKILEEAGEELDVVLKKIHEDGLMSPLQVIQTLSNNAFVTMGRVKKYLSDNIERERKDIATNRRLISSYSTETESKKKELEQLGNKPVVFQARRCMSCGGSLDLPTVHFLCKHSFHQRCLNKVDEDAECPMCAPQNSTIKAIRKRQVESADQHDLFKGELQRSKDRFGVISEFFGRGVMRPQSTIE</sequence>
<dbReference type="GO" id="GO:0008270">
    <property type="term" value="F:zinc ion binding"/>
    <property type="evidence" value="ECO:0007669"/>
    <property type="project" value="UniProtKB-KW"/>
</dbReference>
<evidence type="ECO:0000259" key="13">
    <source>
        <dbReference type="PROSITE" id="PS50089"/>
    </source>
</evidence>
<comment type="similarity">
    <text evidence="1">Belongs to the VPS11 family.</text>
</comment>
<evidence type="ECO:0000256" key="10">
    <source>
        <dbReference type="PROSITE-ProRule" id="PRU00339"/>
    </source>
</evidence>
<dbReference type="RefSeq" id="XP_033430279.1">
    <property type="nucleotide sequence ID" value="XM_033568284.1"/>
</dbReference>
<dbReference type="VEuPathDB" id="FungiDB:EYZ11_001877"/>
<feature type="compositionally biased region" description="Low complexity" evidence="12">
    <location>
        <begin position="310"/>
        <end position="326"/>
    </location>
</feature>
<dbReference type="PROSITE" id="PS50236">
    <property type="entry name" value="CHCR"/>
    <property type="match status" value="1"/>
</dbReference>
<feature type="compositionally biased region" description="Acidic residues" evidence="12">
    <location>
        <begin position="25"/>
        <end position="35"/>
    </location>
</feature>
<feature type="compositionally biased region" description="Basic and acidic residues" evidence="12">
    <location>
        <begin position="496"/>
        <end position="505"/>
    </location>
</feature>
<evidence type="ECO:0000256" key="3">
    <source>
        <dbReference type="ARBA" id="ARBA00022723"/>
    </source>
</evidence>
<feature type="repeat" description="TPR" evidence="10">
    <location>
        <begin position="1008"/>
        <end position="1041"/>
    </location>
</feature>
<dbReference type="EMBL" id="QUQM01000001">
    <property type="protein sequence ID" value="KAA8650918.1"/>
    <property type="molecule type" value="Genomic_DNA"/>
</dbReference>
<feature type="compositionally biased region" description="Polar residues" evidence="12">
    <location>
        <begin position="352"/>
        <end position="365"/>
    </location>
</feature>
<dbReference type="InterPro" id="IPR001841">
    <property type="entry name" value="Znf_RING"/>
</dbReference>
<dbReference type="InterPro" id="IPR011990">
    <property type="entry name" value="TPR-like_helical_dom_sf"/>
</dbReference>
<dbReference type="GO" id="GO:0007032">
    <property type="term" value="P:endosome organization"/>
    <property type="evidence" value="ECO:0007669"/>
    <property type="project" value="TreeGrafter"/>
</dbReference>
<keyword evidence="4 9" id="KW-0863">Zinc-finger</keyword>
<dbReference type="Pfam" id="PF12451">
    <property type="entry name" value="VPS11_C"/>
    <property type="match status" value="1"/>
</dbReference>
<dbReference type="SUPFAM" id="SSF50978">
    <property type="entry name" value="WD40 repeat-like"/>
    <property type="match status" value="1"/>
</dbReference>
<dbReference type="InterPro" id="IPR013083">
    <property type="entry name" value="Znf_RING/FYVE/PHD"/>
</dbReference>
<dbReference type="FunFam" id="3.30.40.10:FF:000639">
    <property type="entry name" value="E3 ubiquitin-protein ligase PEP5"/>
    <property type="match status" value="1"/>
</dbReference>
<comment type="subcellular location">
    <subcellularLocation>
        <location evidence="8">Endomembrane system</location>
        <topology evidence="8">Peripheral membrane protein</topology>
        <orientation evidence="8">Cytoplasmic side</orientation>
    </subcellularLocation>
</comment>
<proteinExistence type="inferred from homology"/>
<evidence type="ECO:0000256" key="8">
    <source>
        <dbReference type="ARBA" id="ARBA00029433"/>
    </source>
</evidence>
<name>A0A5M9MVK8_9EURO</name>
<dbReference type="GO" id="GO:0030674">
    <property type="term" value="F:protein-macromolecule adaptor activity"/>
    <property type="evidence" value="ECO:0007669"/>
    <property type="project" value="TreeGrafter"/>
</dbReference>
<feature type="compositionally biased region" description="Polar residues" evidence="12">
    <location>
        <begin position="300"/>
        <end position="309"/>
    </location>
</feature>
<feature type="domain" description="RING-type" evidence="13">
    <location>
        <begin position="1492"/>
        <end position="1529"/>
    </location>
</feature>
<keyword evidence="6" id="KW-0653">Protein transport</keyword>
<feature type="region of interest" description="Disordered" evidence="12">
    <location>
        <begin position="286"/>
        <end position="445"/>
    </location>
</feature>
<dbReference type="InterPro" id="IPR057308">
    <property type="entry name" value="CHCR_PEP5_VPS11"/>
</dbReference>
<keyword evidence="10" id="KW-0802">TPR repeat</keyword>
<evidence type="ECO:0000256" key="1">
    <source>
        <dbReference type="ARBA" id="ARBA00007070"/>
    </source>
</evidence>
<dbReference type="InterPro" id="IPR024763">
    <property type="entry name" value="VPS11_C"/>
</dbReference>
<dbReference type="FunFam" id="1.25.40.10:FF:000440">
    <property type="entry name" value="E3 ubiquitin-protein ligase PEP5"/>
    <property type="match status" value="1"/>
</dbReference>
<dbReference type="Gene3D" id="1.25.40.10">
    <property type="entry name" value="Tetratricopeptide repeat domain"/>
    <property type="match status" value="1"/>
</dbReference>
<dbReference type="PROSITE" id="PS50005">
    <property type="entry name" value="TPR"/>
    <property type="match status" value="1"/>
</dbReference>
<dbReference type="PROSITE" id="PS50089">
    <property type="entry name" value="ZF_RING_2"/>
    <property type="match status" value="1"/>
</dbReference>
<dbReference type="GeneID" id="54326310"/>
<dbReference type="GO" id="GO:0005768">
    <property type="term" value="C:endosome"/>
    <property type="evidence" value="ECO:0007669"/>
    <property type="project" value="UniProtKB-ARBA"/>
</dbReference>
<dbReference type="GO" id="GO:0007033">
    <property type="term" value="P:vacuole organization"/>
    <property type="evidence" value="ECO:0007669"/>
    <property type="project" value="TreeGrafter"/>
</dbReference>
<dbReference type="Pfam" id="PF17122">
    <property type="entry name" value="zf-C3H2C3"/>
    <property type="match status" value="1"/>
</dbReference>
<dbReference type="OrthoDB" id="26184at2759"/>
<evidence type="ECO:0000256" key="4">
    <source>
        <dbReference type="ARBA" id="ARBA00022771"/>
    </source>
</evidence>
<reference evidence="14 15" key="1">
    <citation type="submission" date="2019-08" db="EMBL/GenBank/DDBJ databases">
        <title>The genome sequence of a newly discovered highly antifungal drug resistant Aspergillus species, Aspergillus tanneri NIH 1004.</title>
        <authorList>
            <person name="Mounaud S."/>
            <person name="Singh I."/>
            <person name="Joardar V."/>
            <person name="Pakala S."/>
            <person name="Pakala S."/>
            <person name="Venepally P."/>
            <person name="Chung J.K."/>
            <person name="Losada L."/>
            <person name="Nierman W.C."/>
        </authorList>
    </citation>
    <scope>NUCLEOTIDE SEQUENCE [LARGE SCALE GENOMIC DNA]</scope>
    <source>
        <strain evidence="14 15">NIH1004</strain>
    </source>
</reference>
<feature type="compositionally biased region" description="Polar residues" evidence="12">
    <location>
        <begin position="168"/>
        <end position="178"/>
    </location>
</feature>
<dbReference type="InterPro" id="IPR036322">
    <property type="entry name" value="WD40_repeat_dom_sf"/>
</dbReference>
<feature type="region of interest" description="Disordered" evidence="12">
    <location>
        <begin position="74"/>
        <end position="111"/>
    </location>
</feature>
<dbReference type="InterPro" id="IPR019734">
    <property type="entry name" value="TPR_rpt"/>
</dbReference>
<feature type="compositionally biased region" description="Basic and acidic residues" evidence="12">
    <location>
        <begin position="251"/>
        <end position="260"/>
    </location>
</feature>
<feature type="region of interest" description="Disordered" evidence="12">
    <location>
        <begin position="1"/>
        <end position="42"/>
    </location>
</feature>
<comment type="caution">
    <text evidence="14">The sequence shown here is derived from an EMBL/GenBank/DDBJ whole genome shotgun (WGS) entry which is preliminary data.</text>
</comment>
<dbReference type="PANTHER" id="PTHR23323:SF24">
    <property type="entry name" value="VACUOLAR PROTEIN SORTING-ASSOCIATED PROTEIN 11 HOMOLOG"/>
    <property type="match status" value="1"/>
</dbReference>
<evidence type="ECO:0000256" key="6">
    <source>
        <dbReference type="ARBA" id="ARBA00022927"/>
    </source>
</evidence>
<dbReference type="CDD" id="cd16688">
    <property type="entry name" value="RING-H2_Vps11"/>
    <property type="match status" value="1"/>
</dbReference>
<dbReference type="InterPro" id="IPR057307">
    <property type="entry name" value="PEP5_VPS11_N"/>
</dbReference>
<dbReference type="SUPFAM" id="SSF57850">
    <property type="entry name" value="RING/U-box"/>
    <property type="match status" value="1"/>
</dbReference>
<dbReference type="SUPFAM" id="SSF48371">
    <property type="entry name" value="ARM repeat"/>
    <property type="match status" value="1"/>
</dbReference>
<feature type="region of interest" description="Disordered" evidence="12">
    <location>
        <begin position="245"/>
        <end position="273"/>
    </location>
</feature>
<dbReference type="GO" id="GO:0006886">
    <property type="term" value="P:intracellular protein transport"/>
    <property type="evidence" value="ECO:0007669"/>
    <property type="project" value="UniProtKB-UniRule"/>
</dbReference>
<feature type="repeat" description="CHCR" evidence="11">
    <location>
        <begin position="1031"/>
        <end position="1179"/>
    </location>
</feature>
<dbReference type="GO" id="GO:0048284">
    <property type="term" value="P:organelle fusion"/>
    <property type="evidence" value="ECO:0007669"/>
    <property type="project" value="TreeGrafter"/>
</dbReference>
<feature type="compositionally biased region" description="Polar residues" evidence="12">
    <location>
        <begin position="123"/>
        <end position="141"/>
    </location>
</feature>
<dbReference type="Proteomes" id="UP000324241">
    <property type="component" value="Unassembled WGS sequence"/>
</dbReference>
<dbReference type="GO" id="GO:0030897">
    <property type="term" value="C:HOPS complex"/>
    <property type="evidence" value="ECO:0007669"/>
    <property type="project" value="TreeGrafter"/>
</dbReference>
<protein>
    <recommendedName>
        <fullName evidence="13">RING-type domain-containing protein</fullName>
    </recommendedName>
</protein>
<dbReference type="Pfam" id="PF23356">
    <property type="entry name" value="TPR_PEP5_VPS11"/>
    <property type="match status" value="2"/>
</dbReference>
<evidence type="ECO:0000256" key="5">
    <source>
        <dbReference type="ARBA" id="ARBA00022833"/>
    </source>
</evidence>
<keyword evidence="5" id="KW-0862">Zinc</keyword>
<feature type="region of interest" description="Disordered" evidence="12">
    <location>
        <begin position="495"/>
        <end position="517"/>
    </location>
</feature>
<dbReference type="InterPro" id="IPR016024">
    <property type="entry name" value="ARM-type_fold"/>
</dbReference>
<dbReference type="SMART" id="SM00299">
    <property type="entry name" value="CLH"/>
    <property type="match status" value="1"/>
</dbReference>
<dbReference type="Gene3D" id="3.30.40.10">
    <property type="entry name" value="Zinc/RING finger domain, C3HC4 (zinc finger)"/>
    <property type="match status" value="1"/>
</dbReference>
<feature type="compositionally biased region" description="Polar residues" evidence="12">
    <location>
        <begin position="422"/>
        <end position="431"/>
    </location>
</feature>
<accession>A0A5M9MVK8</accession>
<dbReference type="InterPro" id="IPR000547">
    <property type="entry name" value="Clathrin_H-chain/VPS_repeat"/>
</dbReference>